<evidence type="ECO:0000256" key="1">
    <source>
        <dbReference type="ARBA" id="ARBA00004180"/>
    </source>
</evidence>
<comment type="subcellular location">
    <subcellularLocation>
        <location evidence="1 6">Cytoplasmic vesicle membrane</location>
        <topology evidence="1 6">Peripheral membrane protein</topology>
        <orientation evidence="1 6">Cytoplasmic side</orientation>
    </subcellularLocation>
    <subcellularLocation>
        <location evidence="6">Membrane</location>
        <location evidence="6">Coated pit</location>
        <topology evidence="6">Peripheral membrane protein</topology>
        <orientation evidence="6">Cytoplasmic side</orientation>
    </subcellularLocation>
    <text evidence="6">Cytoplasmic face of coated pits and vesicles.</text>
</comment>
<feature type="compositionally biased region" description="Pro residues" evidence="7">
    <location>
        <begin position="46"/>
        <end position="59"/>
    </location>
</feature>
<gene>
    <name evidence="8" type="ORF">EHS25_002735</name>
</gene>
<protein>
    <recommendedName>
        <fullName evidence="6">Clathrin light chain</fullName>
    </recommendedName>
</protein>
<dbReference type="GO" id="GO:0005198">
    <property type="term" value="F:structural molecule activity"/>
    <property type="evidence" value="ECO:0007669"/>
    <property type="project" value="InterPro"/>
</dbReference>
<evidence type="ECO:0000256" key="4">
    <source>
        <dbReference type="ARBA" id="ARBA00023176"/>
    </source>
</evidence>
<dbReference type="PANTHER" id="PTHR10639">
    <property type="entry name" value="CLATHRIN LIGHT CHAIN"/>
    <property type="match status" value="1"/>
</dbReference>
<dbReference type="Pfam" id="PF01086">
    <property type="entry name" value="Clathrin_lg_ch"/>
    <property type="match status" value="1"/>
</dbReference>
<accession>A0A427YD16</accession>
<dbReference type="EMBL" id="RSCD01000015">
    <property type="protein sequence ID" value="RSH89069.1"/>
    <property type="molecule type" value="Genomic_DNA"/>
</dbReference>
<evidence type="ECO:0000313" key="9">
    <source>
        <dbReference type="Proteomes" id="UP000279259"/>
    </source>
</evidence>
<feature type="region of interest" description="Disordered" evidence="7">
    <location>
        <begin position="219"/>
        <end position="238"/>
    </location>
</feature>
<dbReference type="GO" id="GO:0072583">
    <property type="term" value="P:clathrin-dependent endocytosis"/>
    <property type="evidence" value="ECO:0007669"/>
    <property type="project" value="TreeGrafter"/>
</dbReference>
<comment type="similarity">
    <text evidence="2 6">Belongs to the clathrin light chain family.</text>
</comment>
<keyword evidence="4 6" id="KW-0168">Coated pit</keyword>
<sequence>MSEDPTADFLARERALLGEDADFFVSGNAPSAPSGIDAFPDFDTPAPAPAPAPAQPPSPAGIDAFPSLDEPARGGSEVRITGVAGTGQDAEREKFESAFPDLSGEVGYDEVSKVTAAAAATGKGLALATSSLATSSLATSLALATLLVLASTLALGLAVDAPKPVFNALSAQPYGASPYPPTAAPQPRSAQSILPPPTFANILPADEETEPIRQWREKQAEEIKRRDEQDRARRDEVKDKAEKAIDSFYEDYNRMKEKNIRENKWVGRGSERTQDAEVVEDVEDLEDLQDLQDLQDLKVPDHWKGLGDLGDLDDLDDAEGCLRRVVGSRHRDEENEAAFLEKLNEGIAKGTAWERITELISLENSQSKTIRPSVPGGSDLARMKEILLALRREGDKAPGAAGF</sequence>
<keyword evidence="5 6" id="KW-0968">Cytoplasmic vesicle</keyword>
<dbReference type="GO" id="GO:0006886">
    <property type="term" value="P:intracellular protein transport"/>
    <property type="evidence" value="ECO:0007669"/>
    <property type="project" value="InterPro"/>
</dbReference>
<dbReference type="GO" id="GO:0032050">
    <property type="term" value="F:clathrin heavy chain binding"/>
    <property type="evidence" value="ECO:0007669"/>
    <property type="project" value="TreeGrafter"/>
</dbReference>
<dbReference type="GO" id="GO:0030132">
    <property type="term" value="C:clathrin coat of coated pit"/>
    <property type="evidence" value="ECO:0007669"/>
    <property type="project" value="InterPro"/>
</dbReference>
<dbReference type="OrthoDB" id="5512at2759"/>
<keyword evidence="9" id="KW-1185">Reference proteome</keyword>
<organism evidence="8 9">
    <name type="scientific">Saitozyma podzolica</name>
    <dbReference type="NCBI Taxonomy" id="1890683"/>
    <lineage>
        <taxon>Eukaryota</taxon>
        <taxon>Fungi</taxon>
        <taxon>Dikarya</taxon>
        <taxon>Basidiomycota</taxon>
        <taxon>Agaricomycotina</taxon>
        <taxon>Tremellomycetes</taxon>
        <taxon>Tremellales</taxon>
        <taxon>Trimorphomycetaceae</taxon>
        <taxon>Saitozyma</taxon>
    </lineage>
</organism>
<name>A0A427YD16_9TREE</name>
<evidence type="ECO:0000256" key="6">
    <source>
        <dbReference type="RuleBase" id="RU363137"/>
    </source>
</evidence>
<evidence type="ECO:0000256" key="3">
    <source>
        <dbReference type="ARBA" id="ARBA00023136"/>
    </source>
</evidence>
<evidence type="ECO:0000256" key="7">
    <source>
        <dbReference type="SAM" id="MobiDB-lite"/>
    </source>
</evidence>
<comment type="caution">
    <text evidence="8">The sequence shown here is derived from an EMBL/GenBank/DDBJ whole genome shotgun (WGS) entry which is preliminary data.</text>
</comment>
<reference evidence="8 9" key="1">
    <citation type="submission" date="2018-11" db="EMBL/GenBank/DDBJ databases">
        <title>Genome sequence of Saitozyma podzolica DSM 27192.</title>
        <authorList>
            <person name="Aliyu H."/>
            <person name="Gorte O."/>
            <person name="Ochsenreither K."/>
        </authorList>
    </citation>
    <scope>NUCLEOTIDE SEQUENCE [LARGE SCALE GENOMIC DNA]</scope>
    <source>
        <strain evidence="8 9">DSM 27192</strain>
    </source>
</reference>
<evidence type="ECO:0000256" key="2">
    <source>
        <dbReference type="ARBA" id="ARBA00005263"/>
    </source>
</evidence>
<keyword evidence="3 6" id="KW-0472">Membrane</keyword>
<proteinExistence type="inferred from homology"/>
<dbReference type="STRING" id="1890683.A0A427YD16"/>
<evidence type="ECO:0000313" key="8">
    <source>
        <dbReference type="EMBL" id="RSH89069.1"/>
    </source>
</evidence>
<comment type="function">
    <text evidence="6">Clathrin is the major protein of the polyhedral coat of coated pits and vesicles.</text>
</comment>
<feature type="region of interest" description="Disordered" evidence="7">
    <location>
        <begin position="179"/>
        <end position="212"/>
    </location>
</feature>
<dbReference type="Proteomes" id="UP000279259">
    <property type="component" value="Unassembled WGS sequence"/>
</dbReference>
<dbReference type="GO" id="GO:0030130">
    <property type="term" value="C:clathrin coat of trans-Golgi network vesicle"/>
    <property type="evidence" value="ECO:0007669"/>
    <property type="project" value="InterPro"/>
</dbReference>
<evidence type="ECO:0000256" key="5">
    <source>
        <dbReference type="ARBA" id="ARBA00023329"/>
    </source>
</evidence>
<dbReference type="AlphaFoldDB" id="A0A427YD16"/>
<dbReference type="PANTHER" id="PTHR10639:SF7">
    <property type="entry name" value="CLATHRIN LIGHT CHAIN"/>
    <property type="match status" value="1"/>
</dbReference>
<feature type="region of interest" description="Disordered" evidence="7">
    <location>
        <begin position="28"/>
        <end position="77"/>
    </location>
</feature>
<dbReference type="InterPro" id="IPR000996">
    <property type="entry name" value="Clathrin_L-chain"/>
</dbReference>